<dbReference type="Gene3D" id="1.20.5.1030">
    <property type="entry name" value="Preprotein translocase secy subunit"/>
    <property type="match status" value="1"/>
</dbReference>
<evidence type="ECO:0000256" key="1">
    <source>
        <dbReference type="ARBA" id="ARBA00004370"/>
    </source>
</evidence>
<dbReference type="AlphaFoldDB" id="A0A5C4RQL9"/>
<reference evidence="10 11" key="1">
    <citation type="submission" date="2019-03" db="EMBL/GenBank/DDBJ databases">
        <title>Arenimonas daejeonensis sp. nov., isolated from compost.</title>
        <authorList>
            <person name="Jeon C.O."/>
        </authorList>
    </citation>
    <scope>NUCLEOTIDE SEQUENCE [LARGE SCALE GENOMIC DNA]</scope>
    <source>
        <strain evidence="10 11">R29</strain>
    </source>
</reference>
<feature type="transmembrane region" description="Helical" evidence="9">
    <location>
        <begin position="20"/>
        <end position="38"/>
    </location>
</feature>
<evidence type="ECO:0000256" key="3">
    <source>
        <dbReference type="ARBA" id="ARBA00022475"/>
    </source>
</evidence>
<proteinExistence type="inferred from homology"/>
<comment type="similarity">
    <text evidence="9">Belongs to the SecE/SEC61-gamma family.</text>
</comment>
<comment type="subunit">
    <text evidence="9">Component of the Sec protein translocase complex. Heterotrimer consisting of SecY, SecE and SecG subunits. The heterotrimers can form oligomers, although 1 heterotrimer is thought to be able to translocate proteins. Interacts with the ribosome. Interacts with SecDF, and other proteins may be involved. Interacts with SecA.</text>
</comment>
<evidence type="ECO:0000256" key="4">
    <source>
        <dbReference type="ARBA" id="ARBA00022692"/>
    </source>
</evidence>
<dbReference type="InterPro" id="IPR001901">
    <property type="entry name" value="Translocase_SecE/Sec61-g"/>
</dbReference>
<dbReference type="PROSITE" id="PS01067">
    <property type="entry name" value="SECE_SEC61G"/>
    <property type="match status" value="1"/>
</dbReference>
<dbReference type="Proteomes" id="UP000305760">
    <property type="component" value="Unassembled WGS sequence"/>
</dbReference>
<keyword evidence="7 9" id="KW-0811">Translocation</keyword>
<feature type="transmembrane region" description="Helical" evidence="9">
    <location>
        <begin position="97"/>
        <end position="120"/>
    </location>
</feature>
<evidence type="ECO:0000256" key="7">
    <source>
        <dbReference type="ARBA" id="ARBA00023010"/>
    </source>
</evidence>
<evidence type="ECO:0000313" key="11">
    <source>
        <dbReference type="Proteomes" id="UP000305760"/>
    </source>
</evidence>
<keyword evidence="2 9" id="KW-0813">Transport</keyword>
<evidence type="ECO:0000256" key="8">
    <source>
        <dbReference type="ARBA" id="ARBA00023136"/>
    </source>
</evidence>
<dbReference type="GO" id="GO:0005886">
    <property type="term" value="C:plasma membrane"/>
    <property type="evidence" value="ECO:0007669"/>
    <property type="project" value="UniProtKB-UniRule"/>
</dbReference>
<dbReference type="PANTHER" id="PTHR33910:SF1">
    <property type="entry name" value="PROTEIN TRANSLOCASE SUBUNIT SECE"/>
    <property type="match status" value="1"/>
</dbReference>
<comment type="function">
    <text evidence="9">Essential subunit of the Sec protein translocation channel SecYEG. Clamps together the 2 halves of SecY. May contact the channel plug during translocation.</text>
</comment>
<sequence length="126" mass="13680">MNTKVEQAEQAVSAADVAKYVLAIALVAGGIFAFYWFSQWPGPVRALVAAAGVVLGAVVMAFTAKGRQTRGFVSESLFELRKVVWPTRQETLRITGVILVVVVIVSLILSGFDFVISWLIRLLLGQ</sequence>
<dbReference type="GO" id="GO:0009306">
    <property type="term" value="P:protein secretion"/>
    <property type="evidence" value="ECO:0007669"/>
    <property type="project" value="UniProtKB-UniRule"/>
</dbReference>
<comment type="subcellular location">
    <subcellularLocation>
        <location evidence="1">Membrane</location>
    </subcellularLocation>
</comment>
<dbReference type="RefSeq" id="WP_139447983.1">
    <property type="nucleotide sequence ID" value="NZ_SMDR01000002.1"/>
</dbReference>
<accession>A0A5C4RQL9</accession>
<dbReference type="InterPro" id="IPR005807">
    <property type="entry name" value="SecE_bac"/>
</dbReference>
<dbReference type="GO" id="GO:0008320">
    <property type="term" value="F:protein transmembrane transporter activity"/>
    <property type="evidence" value="ECO:0007669"/>
    <property type="project" value="UniProtKB-UniRule"/>
</dbReference>
<gene>
    <name evidence="9 10" type="primary">secE</name>
    <name evidence="10" type="ORF">E1B00_09070</name>
</gene>
<evidence type="ECO:0000256" key="2">
    <source>
        <dbReference type="ARBA" id="ARBA00022448"/>
    </source>
</evidence>
<dbReference type="EMBL" id="SMDR01000002">
    <property type="protein sequence ID" value="TNJ33506.1"/>
    <property type="molecule type" value="Genomic_DNA"/>
</dbReference>
<keyword evidence="6 9" id="KW-1133">Transmembrane helix</keyword>
<dbReference type="Pfam" id="PF00584">
    <property type="entry name" value="SecE"/>
    <property type="match status" value="1"/>
</dbReference>
<name>A0A5C4RQL9_9GAMM</name>
<comment type="caution">
    <text evidence="10">The sequence shown here is derived from an EMBL/GenBank/DDBJ whole genome shotgun (WGS) entry which is preliminary data.</text>
</comment>
<evidence type="ECO:0000256" key="6">
    <source>
        <dbReference type="ARBA" id="ARBA00022989"/>
    </source>
</evidence>
<dbReference type="NCBIfam" id="TIGR00964">
    <property type="entry name" value="secE_bact"/>
    <property type="match status" value="1"/>
</dbReference>
<keyword evidence="8 9" id="KW-0472">Membrane</keyword>
<keyword evidence="11" id="KW-1185">Reference proteome</keyword>
<organism evidence="10 11">
    <name type="scientific">Arenimonas terrae</name>
    <dbReference type="NCBI Taxonomy" id="2546226"/>
    <lineage>
        <taxon>Bacteria</taxon>
        <taxon>Pseudomonadati</taxon>
        <taxon>Pseudomonadota</taxon>
        <taxon>Gammaproteobacteria</taxon>
        <taxon>Lysobacterales</taxon>
        <taxon>Lysobacteraceae</taxon>
        <taxon>Arenimonas</taxon>
    </lineage>
</organism>
<dbReference type="GO" id="GO:0065002">
    <property type="term" value="P:intracellular protein transmembrane transport"/>
    <property type="evidence" value="ECO:0007669"/>
    <property type="project" value="UniProtKB-UniRule"/>
</dbReference>
<dbReference type="InterPro" id="IPR038379">
    <property type="entry name" value="SecE_sf"/>
</dbReference>
<protein>
    <recommendedName>
        <fullName evidence="9">Protein translocase subunit SecE</fullName>
    </recommendedName>
</protein>
<keyword evidence="5 9" id="KW-0653">Protein transport</keyword>
<comment type="caution">
    <text evidence="9">Lacks conserved residue(s) required for the propagation of feature annotation.</text>
</comment>
<dbReference type="PANTHER" id="PTHR33910">
    <property type="entry name" value="PROTEIN TRANSLOCASE SUBUNIT SECE"/>
    <property type="match status" value="1"/>
</dbReference>
<dbReference type="HAMAP" id="MF_00422">
    <property type="entry name" value="SecE"/>
    <property type="match status" value="1"/>
</dbReference>
<evidence type="ECO:0000313" key="10">
    <source>
        <dbReference type="EMBL" id="TNJ33506.1"/>
    </source>
</evidence>
<dbReference type="GO" id="GO:0006605">
    <property type="term" value="P:protein targeting"/>
    <property type="evidence" value="ECO:0007669"/>
    <property type="project" value="UniProtKB-UniRule"/>
</dbReference>
<keyword evidence="3 9" id="KW-1003">Cell membrane</keyword>
<dbReference type="OrthoDB" id="9806365at2"/>
<evidence type="ECO:0000256" key="5">
    <source>
        <dbReference type="ARBA" id="ARBA00022927"/>
    </source>
</evidence>
<dbReference type="PRINTS" id="PR01650">
    <property type="entry name" value="SECETRNLCASE"/>
</dbReference>
<keyword evidence="4 9" id="KW-0812">Transmembrane</keyword>
<evidence type="ECO:0000256" key="9">
    <source>
        <dbReference type="HAMAP-Rule" id="MF_00422"/>
    </source>
</evidence>
<feature type="transmembrane region" description="Helical" evidence="9">
    <location>
        <begin position="44"/>
        <end position="64"/>
    </location>
</feature>
<dbReference type="GO" id="GO:0043952">
    <property type="term" value="P:protein transport by the Sec complex"/>
    <property type="evidence" value="ECO:0007669"/>
    <property type="project" value="UniProtKB-UniRule"/>
</dbReference>